<organism evidence="4 5">
    <name type="scientific">Gloeocapsopsis crepidinum LEGE 06123</name>
    <dbReference type="NCBI Taxonomy" id="588587"/>
    <lineage>
        <taxon>Bacteria</taxon>
        <taxon>Bacillati</taxon>
        <taxon>Cyanobacteriota</taxon>
        <taxon>Cyanophyceae</taxon>
        <taxon>Oscillatoriophycideae</taxon>
        <taxon>Chroococcales</taxon>
        <taxon>Chroococcaceae</taxon>
        <taxon>Gloeocapsopsis</taxon>
    </lineage>
</organism>
<dbReference type="Pfam" id="PF00072">
    <property type="entry name" value="Response_reg"/>
    <property type="match status" value="1"/>
</dbReference>
<dbReference type="PANTHER" id="PTHR44591">
    <property type="entry name" value="STRESS RESPONSE REGULATOR PROTEIN 1"/>
    <property type="match status" value="1"/>
</dbReference>
<feature type="modified residue" description="4-aspartylphosphate" evidence="2">
    <location>
        <position position="54"/>
    </location>
</feature>
<dbReference type="Gene3D" id="3.40.50.2300">
    <property type="match status" value="1"/>
</dbReference>
<keyword evidence="5" id="KW-1185">Reference proteome</keyword>
<evidence type="ECO:0000256" key="2">
    <source>
        <dbReference type="PROSITE-ProRule" id="PRU00169"/>
    </source>
</evidence>
<dbReference type="CDD" id="cd17552">
    <property type="entry name" value="REC_RR468-like"/>
    <property type="match status" value="1"/>
</dbReference>
<proteinExistence type="predicted"/>
<feature type="domain" description="Response regulatory" evidence="3">
    <location>
        <begin position="4"/>
        <end position="121"/>
    </location>
</feature>
<evidence type="ECO:0000313" key="4">
    <source>
        <dbReference type="EMBL" id="MBE9191812.1"/>
    </source>
</evidence>
<accession>A0ABR9UU50</accession>
<comment type="caution">
    <text evidence="4">The sequence shown here is derived from an EMBL/GenBank/DDBJ whole genome shotgun (WGS) entry which is preliminary data.</text>
</comment>
<dbReference type="Proteomes" id="UP000651156">
    <property type="component" value="Unassembled WGS sequence"/>
</dbReference>
<reference evidence="4 5" key="1">
    <citation type="submission" date="2020-10" db="EMBL/GenBank/DDBJ databases">
        <authorList>
            <person name="Castelo-Branco R."/>
            <person name="Eusebio N."/>
            <person name="Adriana R."/>
            <person name="Vieira A."/>
            <person name="Brugerolle De Fraissinette N."/>
            <person name="Rezende De Castro R."/>
            <person name="Schneider M.P."/>
            <person name="Vasconcelos V."/>
            <person name="Leao P.N."/>
        </authorList>
    </citation>
    <scope>NUCLEOTIDE SEQUENCE [LARGE SCALE GENOMIC DNA]</scope>
    <source>
        <strain evidence="4 5">LEGE 06123</strain>
    </source>
</reference>
<dbReference type="PROSITE" id="PS50110">
    <property type="entry name" value="RESPONSE_REGULATORY"/>
    <property type="match status" value="1"/>
</dbReference>
<dbReference type="EMBL" id="JADEWN010000040">
    <property type="protein sequence ID" value="MBE9191812.1"/>
    <property type="molecule type" value="Genomic_DNA"/>
</dbReference>
<dbReference type="SMART" id="SM00448">
    <property type="entry name" value="REC"/>
    <property type="match status" value="1"/>
</dbReference>
<gene>
    <name evidence="4" type="ORF">IQ230_15930</name>
</gene>
<protein>
    <submittedName>
        <fullName evidence="4">Response regulator</fullName>
    </submittedName>
</protein>
<dbReference type="PANTHER" id="PTHR44591:SF22">
    <property type="entry name" value="CHEY SUBFAMILY"/>
    <property type="match status" value="1"/>
</dbReference>
<keyword evidence="1 2" id="KW-0597">Phosphoprotein</keyword>
<sequence>MTKHILIVDDDKDICRLVQISLEKFAGWTTAIAQSGQEGLLKAKTELLDAILLDVSMPDMDGFQFVTQIQANAATRSVPIVLLTAKTLPGDRQRFAQMAVAGVITKPFNPMTFWTQVAEILGW</sequence>
<evidence type="ECO:0000256" key="1">
    <source>
        <dbReference type="ARBA" id="ARBA00022553"/>
    </source>
</evidence>
<dbReference type="SUPFAM" id="SSF52172">
    <property type="entry name" value="CheY-like"/>
    <property type="match status" value="1"/>
</dbReference>
<dbReference type="InterPro" id="IPR001789">
    <property type="entry name" value="Sig_transdc_resp-reg_receiver"/>
</dbReference>
<dbReference type="RefSeq" id="WP_193932999.1">
    <property type="nucleotide sequence ID" value="NZ_CAWPMZ010000073.1"/>
</dbReference>
<dbReference type="InterPro" id="IPR011006">
    <property type="entry name" value="CheY-like_superfamily"/>
</dbReference>
<evidence type="ECO:0000259" key="3">
    <source>
        <dbReference type="PROSITE" id="PS50110"/>
    </source>
</evidence>
<evidence type="ECO:0000313" key="5">
    <source>
        <dbReference type="Proteomes" id="UP000651156"/>
    </source>
</evidence>
<dbReference type="InterPro" id="IPR050595">
    <property type="entry name" value="Bact_response_regulator"/>
</dbReference>
<name>A0ABR9UU50_9CHRO</name>